<protein>
    <recommendedName>
        <fullName evidence="3 4">Formyltetrahydrofolate deformylase</fullName>
        <ecNumber evidence="3 4">3.5.1.10</ecNumber>
    </recommendedName>
    <alternativeName>
        <fullName evidence="3">Formyl-FH(4) hydrolase</fullName>
    </alternativeName>
</protein>
<dbReference type="EC" id="3.5.1.10" evidence="3 4"/>
<organism evidence="7 8">
    <name type="scientific">Pseudonocardia endophytica</name>
    <dbReference type="NCBI Taxonomy" id="401976"/>
    <lineage>
        <taxon>Bacteria</taxon>
        <taxon>Bacillati</taxon>
        <taxon>Actinomycetota</taxon>
        <taxon>Actinomycetes</taxon>
        <taxon>Pseudonocardiales</taxon>
        <taxon>Pseudonocardiaceae</taxon>
        <taxon>Pseudonocardia</taxon>
    </lineage>
</organism>
<dbReference type="PROSITE" id="PS51671">
    <property type="entry name" value="ACT"/>
    <property type="match status" value="1"/>
</dbReference>
<dbReference type="PANTHER" id="PTHR42706">
    <property type="entry name" value="FORMYLTETRAHYDROFOLATE DEFORMYLASE"/>
    <property type="match status" value="1"/>
</dbReference>
<dbReference type="Pfam" id="PF01842">
    <property type="entry name" value="ACT"/>
    <property type="match status" value="1"/>
</dbReference>
<keyword evidence="1 3" id="KW-0554">One-carbon metabolism</keyword>
<dbReference type="InterPro" id="IPR045865">
    <property type="entry name" value="ACT-like_dom_sf"/>
</dbReference>
<evidence type="ECO:0000256" key="1">
    <source>
        <dbReference type="ARBA" id="ARBA00022563"/>
    </source>
</evidence>
<dbReference type="OrthoDB" id="9806170at2"/>
<dbReference type="SUPFAM" id="SSF53328">
    <property type="entry name" value="Formyltransferase"/>
    <property type="match status" value="1"/>
</dbReference>
<dbReference type="GO" id="GO:0008864">
    <property type="term" value="F:formyltetrahydrofolate deformylase activity"/>
    <property type="evidence" value="ECO:0007669"/>
    <property type="project" value="UniProtKB-UniRule"/>
</dbReference>
<reference evidence="7 8" key="1">
    <citation type="submission" date="2019-03" db="EMBL/GenBank/DDBJ databases">
        <title>Sequencing the genomes of 1000 actinobacteria strains.</title>
        <authorList>
            <person name="Klenk H.-P."/>
        </authorList>
    </citation>
    <scope>NUCLEOTIDE SEQUENCE [LARGE SCALE GENOMIC DNA]</scope>
    <source>
        <strain evidence="7 8">DSM 44969</strain>
    </source>
</reference>
<comment type="pathway">
    <text evidence="3">Purine metabolism; IMP biosynthesis via de novo pathway; formate from 10-formyl-5,6,7,8-tetrahydrofolate: step 1/1.</text>
</comment>
<comment type="caution">
    <text evidence="7">The sequence shown here is derived from an EMBL/GenBank/DDBJ whole genome shotgun (WGS) entry which is preliminary data.</text>
</comment>
<dbReference type="RefSeq" id="WP_132430497.1">
    <property type="nucleotide sequence ID" value="NZ_SMFZ01000002.1"/>
</dbReference>
<dbReference type="Gene3D" id="3.40.50.170">
    <property type="entry name" value="Formyl transferase, N-terminal domain"/>
    <property type="match status" value="1"/>
</dbReference>
<dbReference type="GO" id="GO:0006189">
    <property type="term" value="P:'de novo' IMP biosynthetic process"/>
    <property type="evidence" value="ECO:0007669"/>
    <property type="project" value="UniProtKB-UniRule"/>
</dbReference>
<dbReference type="InterPro" id="IPR041729">
    <property type="entry name" value="Formyl-FH4-Hydrolase_C"/>
</dbReference>
<dbReference type="InterPro" id="IPR036477">
    <property type="entry name" value="Formyl_transf_N_sf"/>
</dbReference>
<dbReference type="NCBIfam" id="TIGR00655">
    <property type="entry name" value="PurU"/>
    <property type="match status" value="1"/>
</dbReference>
<dbReference type="InterPro" id="IPR044074">
    <property type="entry name" value="PurU_ACT"/>
</dbReference>
<dbReference type="CDD" id="cd08648">
    <property type="entry name" value="FMT_core_Formyl-FH4-Hydrolase_C"/>
    <property type="match status" value="1"/>
</dbReference>
<dbReference type="SUPFAM" id="SSF55021">
    <property type="entry name" value="ACT-like"/>
    <property type="match status" value="1"/>
</dbReference>
<evidence type="ECO:0000256" key="2">
    <source>
        <dbReference type="ARBA" id="ARBA00022801"/>
    </source>
</evidence>
<evidence type="ECO:0000313" key="8">
    <source>
        <dbReference type="Proteomes" id="UP000295560"/>
    </source>
</evidence>
<dbReference type="CDD" id="cd04875">
    <property type="entry name" value="ACT_F4HF-DF"/>
    <property type="match status" value="1"/>
</dbReference>
<dbReference type="EMBL" id="SMFZ01000002">
    <property type="protein sequence ID" value="TCK21793.1"/>
    <property type="molecule type" value="Genomic_DNA"/>
</dbReference>
<dbReference type="GO" id="GO:0006730">
    <property type="term" value="P:one-carbon metabolic process"/>
    <property type="evidence" value="ECO:0007669"/>
    <property type="project" value="UniProtKB-KW"/>
</dbReference>
<dbReference type="Gene3D" id="3.30.70.260">
    <property type="match status" value="1"/>
</dbReference>
<sequence length="307" mass="34029">MPDPAVLPRQDAIRTGPRTGRDRGVDTARLLTSCQDGPGIVAAITSFLHARGANIIASDQNSTDAEGGTFFQRIEFHLPDVSTRLPELEREFDAEVAIRFGMTFRLRAAEVPQRVAVFVSKFDHCLLDLLWRYRRGELPVDIVQVVSNHPDLAEDVESFGIPFAHIPVTKATKQEAEAKQLALLDGRVDLIVMARYMQILSGDFLDQVGVPVINIHHSFLPAFAGASPYEQAKNRGVKLVGATAHYATVDLDEGPIIEQDVARVTHRESTHEMTRRGADIERLVLARAVAWHCDDRVLLHGNTTIVF</sequence>
<comment type="function">
    <text evidence="3">Catalyzes the hydrolysis of 10-formyltetrahydrofolate (formyl-FH4) to formate and tetrahydrofolate (FH4).</text>
</comment>
<dbReference type="UniPathway" id="UPA00074">
    <property type="reaction ID" value="UER00170"/>
</dbReference>
<dbReference type="InterPro" id="IPR002376">
    <property type="entry name" value="Formyl_transf_N"/>
</dbReference>
<dbReference type="NCBIfam" id="NF004684">
    <property type="entry name" value="PRK06027.1"/>
    <property type="match status" value="1"/>
</dbReference>
<proteinExistence type="inferred from homology"/>
<name>A0A4R1HLA5_PSEEN</name>
<evidence type="ECO:0000313" key="7">
    <source>
        <dbReference type="EMBL" id="TCK21793.1"/>
    </source>
</evidence>
<comment type="catalytic activity">
    <reaction evidence="3">
        <text>(6R)-10-formyltetrahydrofolate + H2O = (6S)-5,6,7,8-tetrahydrofolate + formate + H(+)</text>
        <dbReference type="Rhea" id="RHEA:19833"/>
        <dbReference type="ChEBI" id="CHEBI:15377"/>
        <dbReference type="ChEBI" id="CHEBI:15378"/>
        <dbReference type="ChEBI" id="CHEBI:15740"/>
        <dbReference type="ChEBI" id="CHEBI:57453"/>
        <dbReference type="ChEBI" id="CHEBI:195366"/>
        <dbReference type="EC" id="3.5.1.10"/>
    </reaction>
</comment>
<comment type="similarity">
    <text evidence="3">Belongs to the PurU family.</text>
</comment>
<evidence type="ECO:0000256" key="4">
    <source>
        <dbReference type="NCBIfam" id="TIGR00655"/>
    </source>
</evidence>
<keyword evidence="2 3" id="KW-0378">Hydrolase</keyword>
<keyword evidence="8" id="KW-1185">Reference proteome</keyword>
<accession>A0A4R1HLA5</accession>
<evidence type="ECO:0000256" key="3">
    <source>
        <dbReference type="HAMAP-Rule" id="MF_01927"/>
    </source>
</evidence>
<dbReference type="HAMAP" id="MF_01927">
    <property type="entry name" value="PurU"/>
    <property type="match status" value="1"/>
</dbReference>
<evidence type="ECO:0000256" key="5">
    <source>
        <dbReference type="SAM" id="MobiDB-lite"/>
    </source>
</evidence>
<dbReference type="InterPro" id="IPR002912">
    <property type="entry name" value="ACT_dom"/>
</dbReference>
<dbReference type="PANTHER" id="PTHR42706:SF1">
    <property type="entry name" value="FORMYLTETRAHYDROFOLATE DEFORMYLASE 2, MITOCHONDRIAL"/>
    <property type="match status" value="1"/>
</dbReference>
<feature type="active site" evidence="3">
    <location>
        <position position="252"/>
    </location>
</feature>
<dbReference type="Pfam" id="PF00551">
    <property type="entry name" value="Formyl_trans_N"/>
    <property type="match status" value="1"/>
</dbReference>
<dbReference type="PRINTS" id="PR01575">
    <property type="entry name" value="FFH4HYDRLASE"/>
</dbReference>
<keyword evidence="3" id="KW-0658">Purine biosynthesis</keyword>
<evidence type="ECO:0000259" key="6">
    <source>
        <dbReference type="PROSITE" id="PS51671"/>
    </source>
</evidence>
<dbReference type="AlphaFoldDB" id="A0A4R1HLA5"/>
<feature type="domain" description="ACT" evidence="6">
    <location>
        <begin position="29"/>
        <end position="99"/>
    </location>
</feature>
<gene>
    <name evidence="3" type="primary">purU</name>
    <name evidence="7" type="ORF">EV378_5784</name>
</gene>
<dbReference type="Proteomes" id="UP000295560">
    <property type="component" value="Unassembled WGS sequence"/>
</dbReference>
<feature type="region of interest" description="Disordered" evidence="5">
    <location>
        <begin position="1"/>
        <end position="24"/>
    </location>
</feature>
<dbReference type="InterPro" id="IPR004810">
    <property type="entry name" value="PurU"/>
</dbReference>
<dbReference type="PIRSF" id="PIRSF036480">
    <property type="entry name" value="FormyFH4_hydr"/>
    <property type="match status" value="1"/>
</dbReference>